<keyword evidence="8" id="KW-0626">Porin</keyword>
<reference evidence="12 13" key="1">
    <citation type="submission" date="2020-04" db="EMBL/GenBank/DDBJ databases">
        <title>Paraburkholderia sp. RP-4-7 isolated from soil.</title>
        <authorList>
            <person name="Dahal R.H."/>
        </authorList>
    </citation>
    <scope>NUCLEOTIDE SEQUENCE [LARGE SCALE GENOMIC DNA]</scope>
    <source>
        <strain evidence="12 13">RP-4-7</strain>
    </source>
</reference>
<dbReference type="RefSeq" id="WP_169484542.1">
    <property type="nucleotide sequence ID" value="NZ_JABBGJ010000005.1"/>
</dbReference>
<evidence type="ECO:0000256" key="4">
    <source>
        <dbReference type="ARBA" id="ARBA00022452"/>
    </source>
</evidence>
<dbReference type="EMBL" id="JABBGJ010000005">
    <property type="protein sequence ID" value="NML97454.1"/>
    <property type="molecule type" value="Genomic_DNA"/>
</dbReference>
<dbReference type="InterPro" id="IPR002299">
    <property type="entry name" value="Porin_Neis"/>
</dbReference>
<evidence type="ECO:0000256" key="1">
    <source>
        <dbReference type="ARBA" id="ARBA00004571"/>
    </source>
</evidence>
<dbReference type="AlphaFoldDB" id="A0A848IBK1"/>
<comment type="subcellular location">
    <subcellularLocation>
        <location evidence="1">Cell outer membrane</location>
        <topology evidence="1">Multi-pass membrane protein</topology>
    </subcellularLocation>
</comment>
<comment type="subunit">
    <text evidence="2">Homotrimer.</text>
</comment>
<dbReference type="GO" id="GO:0009279">
    <property type="term" value="C:cell outer membrane"/>
    <property type="evidence" value="ECO:0007669"/>
    <property type="project" value="UniProtKB-SubCell"/>
</dbReference>
<keyword evidence="5" id="KW-0812">Transmembrane</keyword>
<protein>
    <submittedName>
        <fullName evidence="12">Porin</fullName>
    </submittedName>
</protein>
<dbReference type="InterPro" id="IPR033900">
    <property type="entry name" value="Gram_neg_porin_domain"/>
</dbReference>
<dbReference type="InterPro" id="IPR050298">
    <property type="entry name" value="Gram-neg_bact_OMP"/>
</dbReference>
<dbReference type="Gene3D" id="2.40.160.10">
    <property type="entry name" value="Porin"/>
    <property type="match status" value="1"/>
</dbReference>
<dbReference type="PRINTS" id="PR00184">
    <property type="entry name" value="NEISSPPORIN"/>
</dbReference>
<feature type="domain" description="Porin" evidence="11">
    <location>
        <begin position="17"/>
        <end position="329"/>
    </location>
</feature>
<dbReference type="PANTHER" id="PTHR34501">
    <property type="entry name" value="PROTEIN YDDL-RELATED"/>
    <property type="match status" value="1"/>
</dbReference>
<dbReference type="Pfam" id="PF13609">
    <property type="entry name" value="Porin_4"/>
    <property type="match status" value="1"/>
</dbReference>
<dbReference type="CDD" id="cd00342">
    <property type="entry name" value="gram_neg_porins"/>
    <property type="match status" value="1"/>
</dbReference>
<accession>A0A848IBK1</accession>
<evidence type="ECO:0000256" key="7">
    <source>
        <dbReference type="ARBA" id="ARBA00023065"/>
    </source>
</evidence>
<dbReference type="GO" id="GO:0034220">
    <property type="term" value="P:monoatomic ion transmembrane transport"/>
    <property type="evidence" value="ECO:0007669"/>
    <property type="project" value="InterPro"/>
</dbReference>
<evidence type="ECO:0000256" key="2">
    <source>
        <dbReference type="ARBA" id="ARBA00011233"/>
    </source>
</evidence>
<evidence type="ECO:0000256" key="6">
    <source>
        <dbReference type="ARBA" id="ARBA00022729"/>
    </source>
</evidence>
<evidence type="ECO:0000313" key="12">
    <source>
        <dbReference type="EMBL" id="NML97454.1"/>
    </source>
</evidence>
<comment type="caution">
    <text evidence="12">The sequence shown here is derived from an EMBL/GenBank/DDBJ whole genome shotgun (WGS) entry which is preliminary data.</text>
</comment>
<evidence type="ECO:0000256" key="8">
    <source>
        <dbReference type="ARBA" id="ARBA00023114"/>
    </source>
</evidence>
<evidence type="ECO:0000256" key="10">
    <source>
        <dbReference type="ARBA" id="ARBA00023237"/>
    </source>
</evidence>
<keyword evidence="6" id="KW-0732">Signal</keyword>
<dbReference type="PRINTS" id="PR00182">
    <property type="entry name" value="ECOLNEIPORIN"/>
</dbReference>
<keyword evidence="9" id="KW-0472">Membrane</keyword>
<dbReference type="Proteomes" id="UP000544134">
    <property type="component" value="Unassembled WGS sequence"/>
</dbReference>
<keyword evidence="3" id="KW-0813">Transport</keyword>
<organism evidence="12 13">
    <name type="scientific">Paraburkholderia polaris</name>
    <dbReference type="NCBI Taxonomy" id="2728848"/>
    <lineage>
        <taxon>Bacteria</taxon>
        <taxon>Pseudomonadati</taxon>
        <taxon>Pseudomonadota</taxon>
        <taxon>Betaproteobacteria</taxon>
        <taxon>Burkholderiales</taxon>
        <taxon>Burkholderiaceae</taxon>
        <taxon>Paraburkholderia</taxon>
    </lineage>
</organism>
<evidence type="ECO:0000259" key="11">
    <source>
        <dbReference type="Pfam" id="PF13609"/>
    </source>
</evidence>
<keyword evidence="4" id="KW-1134">Transmembrane beta strand</keyword>
<dbReference type="SUPFAM" id="SSF56935">
    <property type="entry name" value="Porins"/>
    <property type="match status" value="1"/>
</dbReference>
<proteinExistence type="predicted"/>
<evidence type="ECO:0000256" key="5">
    <source>
        <dbReference type="ARBA" id="ARBA00022692"/>
    </source>
</evidence>
<gene>
    <name evidence="12" type="ORF">HHL24_05745</name>
</gene>
<dbReference type="GO" id="GO:0015288">
    <property type="term" value="F:porin activity"/>
    <property type="evidence" value="ECO:0007669"/>
    <property type="project" value="UniProtKB-KW"/>
</dbReference>
<keyword evidence="7" id="KW-0406">Ion transport</keyword>
<keyword evidence="13" id="KW-1185">Reference proteome</keyword>
<keyword evidence="10" id="KW-0998">Cell outer membrane</keyword>
<dbReference type="PANTHER" id="PTHR34501:SF9">
    <property type="entry name" value="MAJOR OUTER MEMBRANE PROTEIN P.IA"/>
    <property type="match status" value="1"/>
</dbReference>
<name>A0A848IBK1_9BURK</name>
<evidence type="ECO:0000256" key="9">
    <source>
        <dbReference type="ARBA" id="ARBA00023136"/>
    </source>
</evidence>
<sequence length="360" mass="37563">MVEKMRFAPRNIVSGVVMMLAVSSAHSQSSVTLYGIVDAGLLYTSKTLNSQNGQNAGKQFSLIDAGSTPSNFGLKGVEDLGGGVKAEFRLESGISVANGGYGISNGNLFGRQAWVGLQTDYGEVKAGLQYSPFFLALFRLDPRGTSTFASGAIIYVDSVAATGVFTSNAVSYTSPVMGGFQGSVLYALGGQAGDFAAGRQYSADLKYENGSLLVDAAFFNGNAGGSAQTPIPTTVEFFGRTLGASYKFSSLTVKASFSSYKVAGSFSNNVYGGGFDYYVLPSLNLNGGVWFTTDRNDTSNHSILGAIGTQYFLSKSTSLYGEVGVVNNHGKMNTGLSIDGALYGVAGTTVGTVVGIRHLF</sequence>
<dbReference type="GO" id="GO:0046930">
    <property type="term" value="C:pore complex"/>
    <property type="evidence" value="ECO:0007669"/>
    <property type="project" value="UniProtKB-KW"/>
</dbReference>
<dbReference type="InterPro" id="IPR023614">
    <property type="entry name" value="Porin_dom_sf"/>
</dbReference>
<dbReference type="InterPro" id="IPR001702">
    <property type="entry name" value="Porin_Gram-ve"/>
</dbReference>
<evidence type="ECO:0000313" key="13">
    <source>
        <dbReference type="Proteomes" id="UP000544134"/>
    </source>
</evidence>
<evidence type="ECO:0000256" key="3">
    <source>
        <dbReference type="ARBA" id="ARBA00022448"/>
    </source>
</evidence>